<feature type="non-terminal residue" evidence="2">
    <location>
        <position position="1"/>
    </location>
</feature>
<sequence>IDTVQQLVERGFFWYDKDYPASDKWSSYFNPSNYWQSELKLRFKPLQTAQILPALLSRKFAFPIQKWGGRFMYFSAPGLDYDRDLTDMRAMKETTDDTYVTVGFAKRSPFFYALQGPLMRIREAGLPLHWTSEVTPTSINHYAKRLLLETDDVNTQQLRKLKMSNLWPAFFILGFGLLNSTLLLMIEIWYNLKRKKSTGPIYPFVL</sequence>
<gene>
    <name evidence="2" type="ORF">g.1354</name>
</gene>
<evidence type="ECO:0008006" key="3">
    <source>
        <dbReference type="Google" id="ProtNLM"/>
    </source>
</evidence>
<dbReference type="EMBL" id="GEBQ01021893">
    <property type="protein sequence ID" value="JAT18084.1"/>
    <property type="molecule type" value="Transcribed_RNA"/>
</dbReference>
<organism evidence="2">
    <name type="scientific">Graphocephala atropunctata</name>
    <dbReference type="NCBI Taxonomy" id="36148"/>
    <lineage>
        <taxon>Eukaryota</taxon>
        <taxon>Metazoa</taxon>
        <taxon>Ecdysozoa</taxon>
        <taxon>Arthropoda</taxon>
        <taxon>Hexapoda</taxon>
        <taxon>Insecta</taxon>
        <taxon>Pterygota</taxon>
        <taxon>Neoptera</taxon>
        <taxon>Paraneoptera</taxon>
        <taxon>Hemiptera</taxon>
        <taxon>Auchenorrhyncha</taxon>
        <taxon>Membracoidea</taxon>
        <taxon>Cicadellidae</taxon>
        <taxon>Cicadellinae</taxon>
        <taxon>Cicadellini</taxon>
        <taxon>Graphocephala</taxon>
    </lineage>
</organism>
<evidence type="ECO:0000256" key="1">
    <source>
        <dbReference type="SAM" id="Phobius"/>
    </source>
</evidence>
<reference evidence="2" key="1">
    <citation type="submission" date="2015-11" db="EMBL/GenBank/DDBJ databases">
        <title>De novo transcriptome assembly of four potential Pierce s Disease insect vectors from Arizona vineyards.</title>
        <authorList>
            <person name="Tassone E.E."/>
        </authorList>
    </citation>
    <scope>NUCLEOTIDE SEQUENCE</scope>
</reference>
<accession>A0A1B6L3H9</accession>
<protein>
    <recommendedName>
        <fullName evidence="3">Ionotropic glutamate receptor L-glutamate and glycine-binding domain-containing protein</fullName>
    </recommendedName>
</protein>
<name>A0A1B6L3H9_9HEMI</name>
<evidence type="ECO:0000313" key="2">
    <source>
        <dbReference type="EMBL" id="JAT18084.1"/>
    </source>
</evidence>
<proteinExistence type="predicted"/>
<keyword evidence="1" id="KW-0812">Transmembrane</keyword>
<dbReference type="AlphaFoldDB" id="A0A1B6L3H9"/>
<keyword evidence="1" id="KW-1133">Transmembrane helix</keyword>
<feature type="transmembrane region" description="Helical" evidence="1">
    <location>
        <begin position="166"/>
        <end position="186"/>
    </location>
</feature>
<keyword evidence="1" id="KW-0472">Membrane</keyword>